<feature type="signal peptide" evidence="1">
    <location>
        <begin position="1"/>
        <end position="27"/>
    </location>
</feature>
<name>A0A543BM27_9MICO</name>
<evidence type="ECO:0000313" key="2">
    <source>
        <dbReference type="EMBL" id="TQL85864.1"/>
    </source>
</evidence>
<dbReference type="OrthoDB" id="5068397at2"/>
<feature type="chain" id="PRO_5022145340" description="Peptidase inhibitor family I36" evidence="1">
    <location>
        <begin position="28"/>
        <end position="158"/>
    </location>
</feature>
<keyword evidence="1" id="KW-0732">Signal</keyword>
<organism evidence="2 3">
    <name type="scientific">Microbacterium saperdae</name>
    <dbReference type="NCBI Taxonomy" id="69368"/>
    <lineage>
        <taxon>Bacteria</taxon>
        <taxon>Bacillati</taxon>
        <taxon>Actinomycetota</taxon>
        <taxon>Actinomycetes</taxon>
        <taxon>Micrococcales</taxon>
        <taxon>Microbacteriaceae</taxon>
        <taxon>Microbacterium</taxon>
    </lineage>
</organism>
<evidence type="ECO:0000313" key="3">
    <source>
        <dbReference type="Proteomes" id="UP000317209"/>
    </source>
</evidence>
<dbReference type="Proteomes" id="UP000317209">
    <property type="component" value="Unassembled WGS sequence"/>
</dbReference>
<gene>
    <name evidence="2" type="ORF">FB560_1498</name>
</gene>
<comment type="caution">
    <text evidence="2">The sequence shown here is derived from an EMBL/GenBank/DDBJ whole genome shotgun (WGS) entry which is preliminary data.</text>
</comment>
<dbReference type="RefSeq" id="WP_141871776.1">
    <property type="nucleotide sequence ID" value="NZ_VFOX01000001.1"/>
</dbReference>
<reference evidence="2 3" key="1">
    <citation type="submission" date="2019-06" db="EMBL/GenBank/DDBJ databases">
        <title>Sequencing the genomes of 1000 actinobacteria strains.</title>
        <authorList>
            <person name="Klenk H.-P."/>
        </authorList>
    </citation>
    <scope>NUCLEOTIDE SEQUENCE [LARGE SCALE GENOMIC DNA]</scope>
    <source>
        <strain evidence="2 3">DSM 20169</strain>
    </source>
</reference>
<accession>A0A543BM27</accession>
<dbReference type="AlphaFoldDB" id="A0A543BM27"/>
<evidence type="ECO:0008006" key="4">
    <source>
        <dbReference type="Google" id="ProtNLM"/>
    </source>
</evidence>
<protein>
    <recommendedName>
        <fullName evidence="4">Peptidase inhibitor family I36</fullName>
    </recommendedName>
</protein>
<keyword evidence="3" id="KW-1185">Reference proteome</keyword>
<proteinExistence type="predicted"/>
<dbReference type="EMBL" id="VFOX01000001">
    <property type="protein sequence ID" value="TQL85864.1"/>
    <property type="molecule type" value="Genomic_DNA"/>
</dbReference>
<sequence>MKRTGVMFTLMLAAVFAIGAVPAAASAAEPVIVPEPAIAEMLAEVPGGVLIDSNHAVWPELDMEMTVPVASGVSARAVAGCATGKICAFNAAFADGNFLSFGTCGIHSIPSSFTVKSVANARSSGTAQARNGATVLKSISAGTYQNTTGTVTNIRCIL</sequence>
<evidence type="ECO:0000256" key="1">
    <source>
        <dbReference type="SAM" id="SignalP"/>
    </source>
</evidence>